<sequence>MNEFYLFTVLLITLPDLVTLKVCEYRDSCSCVFDDGSGMIDLASLARTDGMPLFQDQSSTADLFLYSYNPCKSFDEGTCTSVSACQYDPYLYVYYEIGSQNHVTFNVDGSNVVAIYASDDGARSTHVTLVCDTNPNSPPSVTVTGEGAQTNYYMQVTAPQLCAVPAPAGWGGGGLSGGSVLLIM</sequence>
<dbReference type="PANTHER" id="PTHR15071:SF0">
    <property type="entry name" value="MANNOSE 6-PHOSPHATE RECEPTOR-LIKE PROTEIN 1"/>
    <property type="match status" value="1"/>
</dbReference>
<evidence type="ECO:0000256" key="6">
    <source>
        <dbReference type="ARBA" id="ARBA00023136"/>
    </source>
</evidence>
<dbReference type="InterPro" id="IPR044865">
    <property type="entry name" value="MRH_dom"/>
</dbReference>
<evidence type="ECO:0000256" key="3">
    <source>
        <dbReference type="ARBA" id="ARBA00022692"/>
    </source>
</evidence>
<dbReference type="EMBL" id="CP111012">
    <property type="protein sequence ID" value="WAQ94865.1"/>
    <property type="molecule type" value="Genomic_DNA"/>
</dbReference>
<name>A0ABY7DIM4_MYAAR</name>
<dbReference type="PANTHER" id="PTHR15071">
    <property type="entry name" value="MANNOSE-6-PHOSPHATE RECEPTOR FAMILY MEMBER"/>
    <property type="match status" value="1"/>
</dbReference>
<evidence type="ECO:0000256" key="7">
    <source>
        <dbReference type="ARBA" id="ARBA00023157"/>
    </source>
</evidence>
<protein>
    <recommendedName>
        <fullName evidence="9">MRH domain-containing protein</fullName>
    </recommendedName>
</protein>
<comment type="subcellular location">
    <subcellularLocation>
        <location evidence="1">Endomembrane system</location>
    </subcellularLocation>
</comment>
<keyword evidence="6" id="KW-0472">Membrane</keyword>
<evidence type="ECO:0000313" key="10">
    <source>
        <dbReference type="EMBL" id="WAQ94865.1"/>
    </source>
</evidence>
<keyword evidence="3" id="KW-0812">Transmembrane</keyword>
<keyword evidence="5" id="KW-1133">Transmembrane helix</keyword>
<evidence type="ECO:0000256" key="4">
    <source>
        <dbReference type="ARBA" id="ARBA00022729"/>
    </source>
</evidence>
<keyword evidence="7" id="KW-1015">Disulfide bond</keyword>
<keyword evidence="2" id="KW-0813">Transport</keyword>
<dbReference type="PROSITE" id="PS51914">
    <property type="entry name" value="MRH"/>
    <property type="match status" value="1"/>
</dbReference>
<organism evidence="10 11">
    <name type="scientific">Mya arenaria</name>
    <name type="common">Soft-shell clam</name>
    <dbReference type="NCBI Taxonomy" id="6604"/>
    <lineage>
        <taxon>Eukaryota</taxon>
        <taxon>Metazoa</taxon>
        <taxon>Spiralia</taxon>
        <taxon>Lophotrochozoa</taxon>
        <taxon>Mollusca</taxon>
        <taxon>Bivalvia</taxon>
        <taxon>Autobranchia</taxon>
        <taxon>Heteroconchia</taxon>
        <taxon>Euheterodonta</taxon>
        <taxon>Imparidentia</taxon>
        <taxon>Neoheterodontei</taxon>
        <taxon>Myida</taxon>
        <taxon>Myoidea</taxon>
        <taxon>Myidae</taxon>
        <taxon>Mya</taxon>
    </lineage>
</organism>
<evidence type="ECO:0000259" key="9">
    <source>
        <dbReference type="PROSITE" id="PS51914"/>
    </source>
</evidence>
<dbReference type="InterPro" id="IPR009011">
    <property type="entry name" value="Man6P_isomerase_rcpt-bd_dom_sf"/>
</dbReference>
<evidence type="ECO:0000256" key="5">
    <source>
        <dbReference type="ARBA" id="ARBA00022989"/>
    </source>
</evidence>
<feature type="signal peptide" evidence="8">
    <location>
        <begin position="1"/>
        <end position="19"/>
    </location>
</feature>
<feature type="chain" id="PRO_5046919581" description="MRH domain-containing protein" evidence="8">
    <location>
        <begin position="20"/>
        <end position="184"/>
    </location>
</feature>
<evidence type="ECO:0000256" key="8">
    <source>
        <dbReference type="SAM" id="SignalP"/>
    </source>
</evidence>
<evidence type="ECO:0000256" key="1">
    <source>
        <dbReference type="ARBA" id="ARBA00004308"/>
    </source>
</evidence>
<evidence type="ECO:0000313" key="11">
    <source>
        <dbReference type="Proteomes" id="UP001164746"/>
    </source>
</evidence>
<gene>
    <name evidence="10" type="ORF">MAR_007336</name>
</gene>
<evidence type="ECO:0000256" key="2">
    <source>
        <dbReference type="ARBA" id="ARBA00022448"/>
    </source>
</evidence>
<keyword evidence="4 8" id="KW-0732">Signal</keyword>
<accession>A0ABY7DIM4</accession>
<reference evidence="10" key="1">
    <citation type="submission" date="2022-11" db="EMBL/GenBank/DDBJ databases">
        <title>Centuries of genome instability and evolution in soft-shell clam transmissible cancer (bioRxiv).</title>
        <authorList>
            <person name="Hart S.F.M."/>
            <person name="Yonemitsu M.A."/>
            <person name="Giersch R.M."/>
            <person name="Beal B.F."/>
            <person name="Arriagada G."/>
            <person name="Davis B.W."/>
            <person name="Ostrander E.A."/>
            <person name="Goff S.P."/>
            <person name="Metzger M.J."/>
        </authorList>
    </citation>
    <scope>NUCLEOTIDE SEQUENCE</scope>
    <source>
        <strain evidence="10">MELC-2E11</strain>
        <tissue evidence="10">Siphon/mantle</tissue>
    </source>
</reference>
<keyword evidence="11" id="KW-1185">Reference proteome</keyword>
<dbReference type="Proteomes" id="UP001164746">
    <property type="component" value="Chromosome 1"/>
</dbReference>
<dbReference type="Gene3D" id="2.70.130.10">
    <property type="entry name" value="Mannose-6-phosphate receptor binding domain"/>
    <property type="match status" value="1"/>
</dbReference>
<dbReference type="SUPFAM" id="SSF50911">
    <property type="entry name" value="Mannose 6-phosphate receptor domain"/>
    <property type="match status" value="1"/>
</dbReference>
<proteinExistence type="predicted"/>
<feature type="domain" description="MRH" evidence="9">
    <location>
        <begin position="27"/>
        <end position="164"/>
    </location>
</feature>